<evidence type="ECO:0000313" key="1">
    <source>
        <dbReference type="EMBL" id="PLW77051.1"/>
    </source>
</evidence>
<dbReference type="Proteomes" id="UP000234881">
    <property type="component" value="Unassembled WGS sequence"/>
</dbReference>
<reference evidence="1 2" key="1">
    <citation type="submission" date="2018-01" db="EMBL/GenBank/DDBJ databases">
        <title>The draft genome sequence of Cohaesibacter sp. H1304.</title>
        <authorList>
            <person name="Wang N.-N."/>
            <person name="Du Z.-J."/>
        </authorList>
    </citation>
    <scope>NUCLEOTIDE SEQUENCE [LARGE SCALE GENOMIC DNA]</scope>
    <source>
        <strain evidence="1 2">H1304</strain>
    </source>
</reference>
<evidence type="ECO:0000313" key="2">
    <source>
        <dbReference type="Proteomes" id="UP000234881"/>
    </source>
</evidence>
<dbReference type="AlphaFoldDB" id="A0A2N5XRB3"/>
<sequence length="76" mass="8453">MRHVETRHFVLSAATNPDALRPRFAVQSLLQELVDTSGTNLKTINSSTLIGPVAFRDLPLLVRCPQTRHRSFPAVS</sequence>
<protein>
    <submittedName>
        <fullName evidence="1">Uncharacterized protein</fullName>
    </submittedName>
</protein>
<name>A0A2N5XRB3_9HYPH</name>
<proteinExistence type="predicted"/>
<dbReference type="EMBL" id="PKUQ01000022">
    <property type="protein sequence ID" value="PLW77051.1"/>
    <property type="molecule type" value="Genomic_DNA"/>
</dbReference>
<keyword evidence="2" id="KW-1185">Reference proteome</keyword>
<comment type="caution">
    <text evidence="1">The sequence shown here is derived from an EMBL/GenBank/DDBJ whole genome shotgun (WGS) entry which is preliminary data.</text>
</comment>
<accession>A0A2N5XRB3</accession>
<gene>
    <name evidence="1" type="ORF">C0081_13510</name>
</gene>
<organism evidence="1 2">
    <name type="scientific">Cohaesibacter celericrescens</name>
    <dbReference type="NCBI Taxonomy" id="2067669"/>
    <lineage>
        <taxon>Bacteria</taxon>
        <taxon>Pseudomonadati</taxon>
        <taxon>Pseudomonadota</taxon>
        <taxon>Alphaproteobacteria</taxon>
        <taxon>Hyphomicrobiales</taxon>
        <taxon>Cohaesibacteraceae</taxon>
    </lineage>
</organism>